<sequence length="119" mass="13572">MAKDRAVEERQKLVGPVVTDPILAEALVQAIETDNPDAEVYVDDRGGYIRIHTPRICRITRKSLREALGYDMHLSALEPKMCAFAGRMWYVGDEALFFYLEGEVTEEELKAIQEARRDV</sequence>
<dbReference type="InterPro" id="IPR036889">
    <property type="entry name" value="mOase_MmoB_DmpM_sf"/>
</dbReference>
<name>A0A947GA93_HYDSH</name>
<gene>
    <name evidence="2" type="ORF">KM312_07935</name>
</gene>
<organism evidence="2 3">
    <name type="scientific">Hydrogenibacillus schlegelii</name>
    <name type="common">Bacillus schlegelii</name>
    <dbReference type="NCBI Taxonomy" id="1484"/>
    <lineage>
        <taxon>Bacteria</taxon>
        <taxon>Bacillati</taxon>
        <taxon>Bacillota</taxon>
        <taxon>Bacilli</taxon>
        <taxon>Bacillales</taxon>
        <taxon>Bacillales Family X. Incertae Sedis</taxon>
        <taxon>Hydrogenibacillus</taxon>
    </lineage>
</organism>
<reference evidence="2" key="1">
    <citation type="journal article" date="2021" name="Microbiology">
        <title>Metagenomic Analysis of the Microbial Community in the Underground Coal Fire Area (Kemerovo Region, Russia) Revealed Predominance of Thermophilic Members of the Phyla Deinococcus-thermus, Aquificae, and Firmicutes.</title>
        <authorList>
            <person name="Kadnikov V."/>
            <person name="Mardanov A.V."/>
            <person name="Beletsky A.V."/>
            <person name="Karnachuk O.V."/>
            <person name="Ravin N.V."/>
        </authorList>
    </citation>
    <scope>NUCLEOTIDE SEQUENCE</scope>
    <source>
        <strain evidence="2">RBS10-49</strain>
    </source>
</reference>
<dbReference type="EMBL" id="JAHHQF010000061">
    <property type="protein sequence ID" value="MBT9282565.1"/>
    <property type="molecule type" value="Genomic_DNA"/>
</dbReference>
<evidence type="ECO:0000313" key="2">
    <source>
        <dbReference type="EMBL" id="MBT9282565.1"/>
    </source>
</evidence>
<dbReference type="InterPro" id="IPR003454">
    <property type="entry name" value="MOase_MmoB_DmpM"/>
</dbReference>
<proteinExistence type="inferred from homology"/>
<dbReference type="AlphaFoldDB" id="A0A947GA93"/>
<comment type="caution">
    <text evidence="2">The sequence shown here is derived from an EMBL/GenBank/DDBJ whole genome shotgun (WGS) entry which is preliminary data.</text>
</comment>
<dbReference type="Gene3D" id="3.90.56.10">
    <property type="entry name" value="Monooxygenase component MmoB/DmpM"/>
    <property type="match status" value="1"/>
</dbReference>
<protein>
    <submittedName>
        <fullName evidence="2">MmoB/DmpM family protein</fullName>
    </submittedName>
</protein>
<dbReference type="Proteomes" id="UP000748108">
    <property type="component" value="Unassembled WGS sequence"/>
</dbReference>
<comment type="similarity">
    <text evidence="1">Belongs to the TmoD/XamoD family.</text>
</comment>
<evidence type="ECO:0000256" key="1">
    <source>
        <dbReference type="ARBA" id="ARBA00006313"/>
    </source>
</evidence>
<dbReference type="Pfam" id="PF02406">
    <property type="entry name" value="MmoB_DmpM"/>
    <property type="match status" value="1"/>
</dbReference>
<dbReference type="GO" id="GO:0004497">
    <property type="term" value="F:monooxygenase activity"/>
    <property type="evidence" value="ECO:0007669"/>
    <property type="project" value="InterPro"/>
</dbReference>
<accession>A0A947GA93</accession>
<evidence type="ECO:0000313" key="3">
    <source>
        <dbReference type="Proteomes" id="UP000748108"/>
    </source>
</evidence>
<dbReference type="SUPFAM" id="SSF56029">
    <property type="entry name" value="Monooxygenase (hydroxylase) regulatory protein"/>
    <property type="match status" value="1"/>
</dbReference>